<dbReference type="OrthoDB" id="212892at2"/>
<organism evidence="2 3">
    <name type="scientific">Pirellula staleyi (strain ATCC 27377 / DSM 6068 / ICPB 4128)</name>
    <name type="common">Pirella staleyi</name>
    <dbReference type="NCBI Taxonomy" id="530564"/>
    <lineage>
        <taxon>Bacteria</taxon>
        <taxon>Pseudomonadati</taxon>
        <taxon>Planctomycetota</taxon>
        <taxon>Planctomycetia</taxon>
        <taxon>Pirellulales</taxon>
        <taxon>Pirellulaceae</taxon>
        <taxon>Pirellula</taxon>
    </lineage>
</organism>
<gene>
    <name evidence="2" type="ordered locus">Psta_2424</name>
</gene>
<keyword evidence="1" id="KW-0732">Signal</keyword>
<dbReference type="AlphaFoldDB" id="D2R4M8"/>
<name>D2R4M8_PIRSD</name>
<evidence type="ECO:0008006" key="4">
    <source>
        <dbReference type="Google" id="ProtNLM"/>
    </source>
</evidence>
<accession>D2R4M8</accession>
<protein>
    <recommendedName>
        <fullName evidence="4">HEAT domain containing protein</fullName>
    </recommendedName>
</protein>
<evidence type="ECO:0000256" key="1">
    <source>
        <dbReference type="SAM" id="SignalP"/>
    </source>
</evidence>
<dbReference type="STRING" id="530564.Psta_2424"/>
<proteinExistence type="predicted"/>
<feature type="chain" id="PRO_5003034610" description="HEAT domain containing protein" evidence="1">
    <location>
        <begin position="36"/>
        <end position="395"/>
    </location>
</feature>
<dbReference type="HOGENOM" id="CLU_709567_0_0_0"/>
<evidence type="ECO:0000313" key="3">
    <source>
        <dbReference type="Proteomes" id="UP000001887"/>
    </source>
</evidence>
<feature type="signal peptide" evidence="1">
    <location>
        <begin position="1"/>
        <end position="35"/>
    </location>
</feature>
<evidence type="ECO:0000313" key="2">
    <source>
        <dbReference type="EMBL" id="ADB17094.1"/>
    </source>
</evidence>
<sequence precursor="true">MSRPFATWKILVRKTLAWKSLATATLLVGAISASAEGADWSKQLAAIREVGNKGAGHPAATAAALEMKAASASDVPQILAAMDGASPLAENWLRGLAEAAATRRAPLPKTELETFLADTKHSPHARRLSYELLASVDPTAEAKLIPTLLGDPSLELRRDAVAYALSQAAAEKEKPAQIAAYKKAFAASRDLDQIKEASAKLRDAGETVDIATHMGYLMTWKVIGPFDNIEDKGWDVAYPPELGIDPAAEYEGMKGKVKWIDHTTTDDYGVVDLNKVLENHKGAIVYCLAEFASDKDQTIDLRLGCINATKLWVNGELLSENHVYHAGMEVDQYNQSVKLKKGKNTILLKVCQNEQKEAWAQRWQFQIRACDSIGTAILSQDRPLPKTAELPRTLR</sequence>
<dbReference type="SUPFAM" id="SSF49785">
    <property type="entry name" value="Galactose-binding domain-like"/>
    <property type="match status" value="1"/>
</dbReference>
<dbReference type="InterPro" id="IPR008979">
    <property type="entry name" value="Galactose-bd-like_sf"/>
</dbReference>
<dbReference type="EMBL" id="CP001848">
    <property type="protein sequence ID" value="ADB17094.1"/>
    <property type="molecule type" value="Genomic_DNA"/>
</dbReference>
<keyword evidence="3" id="KW-1185">Reference proteome</keyword>
<dbReference type="KEGG" id="psl:Psta_2424"/>
<reference evidence="2 3" key="1">
    <citation type="journal article" date="2009" name="Stand. Genomic Sci.">
        <title>Complete genome sequence of Pirellula staleyi type strain (ATCC 27377).</title>
        <authorList>
            <person name="Clum A."/>
            <person name="Tindall B.J."/>
            <person name="Sikorski J."/>
            <person name="Ivanova N."/>
            <person name="Mavrommatis K."/>
            <person name="Lucas S."/>
            <person name="Glavina del Rio T."/>
            <person name="Nolan M."/>
            <person name="Chen F."/>
            <person name="Tice H."/>
            <person name="Pitluck S."/>
            <person name="Cheng J.F."/>
            <person name="Chertkov O."/>
            <person name="Brettin T."/>
            <person name="Han C."/>
            <person name="Detter J.C."/>
            <person name="Kuske C."/>
            <person name="Bruce D."/>
            <person name="Goodwin L."/>
            <person name="Ovchinikova G."/>
            <person name="Pati A."/>
            <person name="Mikhailova N."/>
            <person name="Chen A."/>
            <person name="Palaniappan K."/>
            <person name="Land M."/>
            <person name="Hauser L."/>
            <person name="Chang Y.J."/>
            <person name="Jeffries C.D."/>
            <person name="Chain P."/>
            <person name="Rohde M."/>
            <person name="Goker M."/>
            <person name="Bristow J."/>
            <person name="Eisen J.A."/>
            <person name="Markowitz V."/>
            <person name="Hugenholtz P."/>
            <person name="Kyrpides N.C."/>
            <person name="Klenk H.P."/>
            <person name="Lapidus A."/>
        </authorList>
    </citation>
    <scope>NUCLEOTIDE SEQUENCE [LARGE SCALE GENOMIC DNA]</scope>
    <source>
        <strain evidence="3">ATCC 27377 / DSM 6068 / ICPB 4128</strain>
    </source>
</reference>
<dbReference type="eggNOG" id="COG1250">
    <property type="taxonomic scope" value="Bacteria"/>
</dbReference>
<dbReference type="Proteomes" id="UP000001887">
    <property type="component" value="Chromosome"/>
</dbReference>